<reference evidence="4" key="1">
    <citation type="journal article" date="2019" name="Int. J. Syst. Evol. Microbiol.">
        <title>The Global Catalogue of Microorganisms (GCM) 10K type strain sequencing project: providing services to taxonomists for standard genome sequencing and annotation.</title>
        <authorList>
            <consortium name="The Broad Institute Genomics Platform"/>
            <consortium name="The Broad Institute Genome Sequencing Center for Infectious Disease"/>
            <person name="Wu L."/>
            <person name="Ma J."/>
        </authorList>
    </citation>
    <scope>NUCLEOTIDE SEQUENCE [LARGE SCALE GENOMIC DNA]</scope>
    <source>
        <strain evidence="4">JCM 16956</strain>
    </source>
</reference>
<organism evidence="3 4">
    <name type="scientific">Streptomyces gulbargensis</name>
    <dbReference type="NCBI Taxonomy" id="364901"/>
    <lineage>
        <taxon>Bacteria</taxon>
        <taxon>Bacillati</taxon>
        <taxon>Actinomycetota</taxon>
        <taxon>Actinomycetes</taxon>
        <taxon>Kitasatosporales</taxon>
        <taxon>Streptomycetaceae</taxon>
        <taxon>Streptomyces</taxon>
    </lineage>
</organism>
<feature type="region of interest" description="Disordered" evidence="1">
    <location>
        <begin position="103"/>
        <end position="155"/>
    </location>
</feature>
<evidence type="ECO:0000313" key="4">
    <source>
        <dbReference type="Proteomes" id="UP001501000"/>
    </source>
</evidence>
<keyword evidence="4" id="KW-1185">Reference proteome</keyword>
<gene>
    <name evidence="3" type="ORF">GCM10022244_13240</name>
</gene>
<evidence type="ECO:0000259" key="2">
    <source>
        <dbReference type="Pfam" id="PF01526"/>
    </source>
</evidence>
<evidence type="ECO:0000313" key="3">
    <source>
        <dbReference type="EMBL" id="GAA3904402.1"/>
    </source>
</evidence>
<dbReference type="Proteomes" id="UP001501000">
    <property type="component" value="Unassembled WGS sequence"/>
</dbReference>
<dbReference type="EMBL" id="BAABAJ010000003">
    <property type="protein sequence ID" value="GAA3904402.1"/>
    <property type="molecule type" value="Genomic_DNA"/>
</dbReference>
<protein>
    <recommendedName>
        <fullName evidence="2">Tn3 transposase DDE domain-containing protein</fullName>
    </recommendedName>
</protein>
<evidence type="ECO:0000256" key="1">
    <source>
        <dbReference type="SAM" id="MobiDB-lite"/>
    </source>
</evidence>
<accession>A0ABP7LNZ6</accession>
<sequence length="173" mass="19183">MMGKQLNITEARHRLARRIFFGQRGELRQNYREGVEDQLGALGLALNAVVLWNSIYLDRAAKQLPADGFPVTDGLLARLSPLQFDHINFLGRYAFFRPQEAGRRPLREPSAGEEDHGQPQMLPGQRSGSGRDADRRAGRGCAARSGRGSDGWGPYALTRSTPRICGSGRCFSR</sequence>
<dbReference type="InterPro" id="IPR002513">
    <property type="entry name" value="Tn3_Tnp_DDE_dom"/>
</dbReference>
<proteinExistence type="predicted"/>
<dbReference type="Pfam" id="PF01526">
    <property type="entry name" value="DDE_Tnp_Tn3"/>
    <property type="match status" value="1"/>
</dbReference>
<name>A0ABP7LNZ6_9ACTN</name>
<comment type="caution">
    <text evidence="3">The sequence shown here is derived from an EMBL/GenBank/DDBJ whole genome shotgun (WGS) entry which is preliminary data.</text>
</comment>
<feature type="domain" description="Tn3 transposase DDE" evidence="2">
    <location>
        <begin position="4"/>
        <end position="93"/>
    </location>
</feature>